<sequence length="284" mass="32110">MAQIEDAGPELIQSMKPETPVHMMRPMDSPGPPTIKPICRWTEQDDLTLIAVLKAELQRNPTPANGFRGSTWPTAAQALAGSEVKTGSKAKDPTGCRSRYSSLKRSYLELKHLRSMAEARWDEHVKRVILPEEIWASFLANSSEKGKSLYRWRQKRFPLYNQVSDLIDGHLPVADGPKQAGDAEHPQLARPILSAPPSAKRRRITHEDMFLKHLKEIGDNLKSRPSLRVEAIRLLQLDGQLSEPELLKAIDYLGPLEHAETYIALEPRLRTTWIRTKLGDVRPL</sequence>
<feature type="domain" description="Myb/SANT-like" evidence="1">
    <location>
        <begin position="40"/>
        <end position="137"/>
    </location>
</feature>
<dbReference type="GeneID" id="77806607"/>
<evidence type="ECO:0000259" key="1">
    <source>
        <dbReference type="Pfam" id="PF12776"/>
    </source>
</evidence>
<proteinExistence type="predicted"/>
<evidence type="ECO:0000313" key="3">
    <source>
        <dbReference type="Proteomes" id="UP001164743"/>
    </source>
</evidence>
<gene>
    <name evidence="2" type="ORF">PtA15_1A661</name>
</gene>
<keyword evidence="3" id="KW-1185">Reference proteome</keyword>
<protein>
    <recommendedName>
        <fullName evidence="1">Myb/SANT-like domain-containing protein</fullName>
    </recommendedName>
</protein>
<dbReference type="RefSeq" id="XP_053016876.1">
    <property type="nucleotide sequence ID" value="XM_053165712.1"/>
</dbReference>
<accession>A0ABY7C821</accession>
<dbReference type="Proteomes" id="UP001164743">
    <property type="component" value="Chromosome 1A"/>
</dbReference>
<name>A0ABY7C821_9BASI</name>
<organism evidence="2 3">
    <name type="scientific">Puccinia triticina</name>
    <dbReference type="NCBI Taxonomy" id="208348"/>
    <lineage>
        <taxon>Eukaryota</taxon>
        <taxon>Fungi</taxon>
        <taxon>Dikarya</taxon>
        <taxon>Basidiomycota</taxon>
        <taxon>Pucciniomycotina</taxon>
        <taxon>Pucciniomycetes</taxon>
        <taxon>Pucciniales</taxon>
        <taxon>Pucciniaceae</taxon>
        <taxon>Puccinia</taxon>
    </lineage>
</organism>
<reference evidence="2" key="1">
    <citation type="submission" date="2022-10" db="EMBL/GenBank/DDBJ databases">
        <title>Puccinia triticina Genome sequencing and assembly.</title>
        <authorList>
            <person name="Li C."/>
        </authorList>
    </citation>
    <scope>NUCLEOTIDE SEQUENCE</scope>
    <source>
        <strain evidence="2">Pt15</strain>
    </source>
</reference>
<evidence type="ECO:0000313" key="2">
    <source>
        <dbReference type="EMBL" id="WAQ81321.1"/>
    </source>
</evidence>
<dbReference type="InterPro" id="IPR024752">
    <property type="entry name" value="Myb/SANT-like_dom"/>
</dbReference>
<dbReference type="EMBL" id="CP110421">
    <property type="protein sequence ID" value="WAQ81321.1"/>
    <property type="molecule type" value="Genomic_DNA"/>
</dbReference>
<dbReference type="Pfam" id="PF12776">
    <property type="entry name" value="Myb_DNA-bind_3"/>
    <property type="match status" value="1"/>
</dbReference>